<evidence type="ECO:0000313" key="3">
    <source>
        <dbReference type="Proteomes" id="UP001165085"/>
    </source>
</evidence>
<proteinExistence type="predicted"/>
<organism evidence="2 3">
    <name type="scientific">Triparma strigata</name>
    <dbReference type="NCBI Taxonomy" id="1606541"/>
    <lineage>
        <taxon>Eukaryota</taxon>
        <taxon>Sar</taxon>
        <taxon>Stramenopiles</taxon>
        <taxon>Ochrophyta</taxon>
        <taxon>Bolidophyceae</taxon>
        <taxon>Parmales</taxon>
        <taxon>Triparmaceae</taxon>
        <taxon>Triparma</taxon>
    </lineage>
</organism>
<dbReference type="AlphaFoldDB" id="A0A9W7DVD7"/>
<reference evidence="3" key="1">
    <citation type="journal article" date="2023" name="Commun. Biol.">
        <title>Genome analysis of Parmales, the sister group of diatoms, reveals the evolutionary specialization of diatoms from phago-mixotrophs to photoautotrophs.</title>
        <authorList>
            <person name="Ban H."/>
            <person name="Sato S."/>
            <person name="Yoshikawa S."/>
            <person name="Yamada K."/>
            <person name="Nakamura Y."/>
            <person name="Ichinomiya M."/>
            <person name="Sato N."/>
            <person name="Blanc-Mathieu R."/>
            <person name="Endo H."/>
            <person name="Kuwata A."/>
            <person name="Ogata H."/>
        </authorList>
    </citation>
    <scope>NUCLEOTIDE SEQUENCE [LARGE SCALE GENOMIC DNA]</scope>
    <source>
        <strain evidence="3">NIES 3701</strain>
    </source>
</reference>
<dbReference type="OrthoDB" id="10592965at2759"/>
<dbReference type="Proteomes" id="UP001165085">
    <property type="component" value="Unassembled WGS sequence"/>
</dbReference>
<protein>
    <submittedName>
        <fullName evidence="2">Uncharacterized protein</fullName>
    </submittedName>
</protein>
<gene>
    <name evidence="2" type="ORF">TrST_g4154</name>
</gene>
<accession>A0A9W7DVD7</accession>
<feature type="compositionally biased region" description="Acidic residues" evidence="1">
    <location>
        <begin position="164"/>
        <end position="182"/>
    </location>
</feature>
<feature type="region of interest" description="Disordered" evidence="1">
    <location>
        <begin position="77"/>
        <end position="103"/>
    </location>
</feature>
<evidence type="ECO:0000313" key="2">
    <source>
        <dbReference type="EMBL" id="GMH56372.1"/>
    </source>
</evidence>
<feature type="compositionally biased region" description="Polar residues" evidence="1">
    <location>
        <begin position="241"/>
        <end position="260"/>
    </location>
</feature>
<feature type="compositionally biased region" description="Basic residues" evidence="1">
    <location>
        <begin position="370"/>
        <end position="385"/>
    </location>
</feature>
<feature type="region of interest" description="Disordered" evidence="1">
    <location>
        <begin position="1"/>
        <end position="46"/>
    </location>
</feature>
<evidence type="ECO:0000256" key="1">
    <source>
        <dbReference type="SAM" id="MobiDB-lite"/>
    </source>
</evidence>
<keyword evidence="3" id="KW-1185">Reference proteome</keyword>
<name>A0A9W7DVD7_9STRA</name>
<feature type="region of interest" description="Disordered" evidence="1">
    <location>
        <begin position="367"/>
        <end position="436"/>
    </location>
</feature>
<feature type="compositionally biased region" description="Basic and acidic residues" evidence="1">
    <location>
        <begin position="126"/>
        <end position="163"/>
    </location>
</feature>
<sequence>MASKELSALMDEAYGDDFEDSGGDDAYAEDFDGEEEGGYENDFEESVGYGDDFAEESDAKLDVANLNLNAASASLDESLASDEDVNGLVNSPVGKDEGGGRPLLRQMSSELSIRKIDSFLADKEAKISKEVMERVRAESMRKEQEEEKKIEAEDDIPKHKPDPEPELEPESELEPEPEPELELEPKAEPLSEPAATETPEPEPKPSPPKPDVEYVRTQRRMSTEASLRLASSEPVKAKSPPSKTQTARPQSAKPKSNSPALPSRPRSAHPSTKHKKQGTVLTKAVTRPQSAPTGPTPSIESLRLVSKINRNLTRTKVQSNEISGKLREINHIFSNLQAALHFDYEKELEKVKKEALMNGKIGFKTGVPSWKKKKKRPRTAKARKRAQLEHAIKLSQPGWESSAIKASHPNRAGEAKHRPISTGSTWHRSVDTCAKK</sequence>
<feature type="region of interest" description="Disordered" evidence="1">
    <location>
        <begin position="126"/>
        <end position="302"/>
    </location>
</feature>
<feature type="compositionally biased region" description="Polar residues" evidence="1">
    <location>
        <begin position="287"/>
        <end position="299"/>
    </location>
</feature>
<comment type="caution">
    <text evidence="2">The sequence shown here is derived from an EMBL/GenBank/DDBJ whole genome shotgun (WGS) entry which is preliminary data.</text>
</comment>
<dbReference type="EMBL" id="BRXY01000039">
    <property type="protein sequence ID" value="GMH56372.1"/>
    <property type="molecule type" value="Genomic_DNA"/>
</dbReference>
<feature type="compositionally biased region" description="Acidic residues" evidence="1">
    <location>
        <begin position="13"/>
        <end position="45"/>
    </location>
</feature>